<dbReference type="EMBL" id="AP027735">
    <property type="protein sequence ID" value="BDZ56369.1"/>
    <property type="molecule type" value="Genomic_DNA"/>
</dbReference>
<dbReference type="Pfam" id="PF00155">
    <property type="entry name" value="Aminotran_1_2"/>
    <property type="match status" value="1"/>
</dbReference>
<evidence type="ECO:0000313" key="5">
    <source>
        <dbReference type="EMBL" id="BDZ56369.1"/>
    </source>
</evidence>
<dbReference type="PANTHER" id="PTHR43643:SF3">
    <property type="entry name" value="HISTIDINOL-PHOSPHATE AMINOTRANSFERASE"/>
    <property type="match status" value="1"/>
</dbReference>
<evidence type="ECO:0000313" key="6">
    <source>
        <dbReference type="EMBL" id="BDZ60202.1"/>
    </source>
</evidence>
<reference evidence="7" key="2">
    <citation type="journal article" date="2019" name="Int. J. Syst. Evol. Microbiol.">
        <title>The Global Catalogue of Microorganisms (GCM) 10K type strain sequencing project: providing services to taxonomists for standard genome sequencing and annotation.</title>
        <authorList>
            <consortium name="The Broad Institute Genomics Platform"/>
            <consortium name="The Broad Institute Genome Sequencing Center for Infectious Disease"/>
            <person name="Wu L."/>
            <person name="Ma J."/>
        </authorList>
    </citation>
    <scope>NUCLEOTIDE SEQUENCE [LARGE SCALE GENOMIC DNA]</scope>
    <source>
        <strain evidence="7">NBRC 110608</strain>
    </source>
</reference>
<protein>
    <recommendedName>
        <fullName evidence="4">Aminotransferase class I/classII large domain-containing protein</fullName>
    </recommendedName>
</protein>
<proteinExistence type="predicted"/>
<dbReference type="InterPro" id="IPR004839">
    <property type="entry name" value="Aminotransferase_I/II_large"/>
</dbReference>
<evidence type="ECO:0000256" key="2">
    <source>
        <dbReference type="ARBA" id="ARBA00022679"/>
    </source>
</evidence>
<dbReference type="InterPro" id="IPR015422">
    <property type="entry name" value="PyrdxlP-dep_Trfase_small"/>
</dbReference>
<dbReference type="Proteomes" id="UP001321421">
    <property type="component" value="Chromosome"/>
</dbReference>
<dbReference type="Gene3D" id="3.90.1150.10">
    <property type="entry name" value="Aspartate Aminotransferase, domain 1"/>
    <property type="match status" value="1"/>
</dbReference>
<reference evidence="6" key="3">
    <citation type="submission" date="2023-02" db="EMBL/GenBank/DDBJ databases">
        <authorList>
            <person name="Sun Q."/>
            <person name="Mori K."/>
        </authorList>
    </citation>
    <scope>NUCLEOTIDE SEQUENCE</scope>
    <source>
        <strain evidence="6">NBRC 110608</strain>
    </source>
</reference>
<dbReference type="InterPro" id="IPR050106">
    <property type="entry name" value="HistidinolP_aminotransfase"/>
</dbReference>
<name>A0ABN6YS50_9MICO</name>
<dbReference type="PANTHER" id="PTHR43643">
    <property type="entry name" value="HISTIDINOL-PHOSPHATE AMINOTRANSFERASE 2"/>
    <property type="match status" value="1"/>
</dbReference>
<gene>
    <name evidence="5" type="ORF">GCM10025872_00260</name>
    <name evidence="6" type="ORF">GCM10025872_38590</name>
</gene>
<accession>A0ABN6YS50</accession>
<keyword evidence="2" id="KW-0808">Transferase</keyword>
<evidence type="ECO:0000256" key="3">
    <source>
        <dbReference type="ARBA" id="ARBA00022898"/>
    </source>
</evidence>
<keyword evidence="3" id="KW-0663">Pyridoxal phosphate</keyword>
<feature type="domain" description="Aminotransferase class I/classII large" evidence="4">
    <location>
        <begin position="2"/>
        <end position="100"/>
    </location>
</feature>
<evidence type="ECO:0000313" key="7">
    <source>
        <dbReference type="Proteomes" id="UP001321421"/>
    </source>
</evidence>
<evidence type="ECO:0000256" key="1">
    <source>
        <dbReference type="ARBA" id="ARBA00022576"/>
    </source>
</evidence>
<keyword evidence="7" id="KW-1185">Reference proteome</keyword>
<organism evidence="6">
    <name type="scientific">Barrientosiimonas endolithica</name>
    <dbReference type="NCBI Taxonomy" id="1535208"/>
    <lineage>
        <taxon>Bacteria</taxon>
        <taxon>Bacillati</taxon>
        <taxon>Actinomycetota</taxon>
        <taxon>Actinomycetes</taxon>
        <taxon>Micrococcales</taxon>
        <taxon>Dermacoccaceae</taxon>
        <taxon>Barrientosiimonas</taxon>
    </lineage>
</organism>
<dbReference type="EMBL" id="AP027735">
    <property type="protein sequence ID" value="BDZ60202.1"/>
    <property type="molecule type" value="Genomic_DNA"/>
</dbReference>
<dbReference type="SUPFAM" id="SSF53383">
    <property type="entry name" value="PLP-dependent transferases"/>
    <property type="match status" value="1"/>
</dbReference>
<dbReference type="InterPro" id="IPR015424">
    <property type="entry name" value="PyrdxlP-dep_Trfase"/>
</dbReference>
<reference evidence="6" key="1">
    <citation type="journal article" date="2014" name="Int. J. Syst. Evol. Microbiol.">
        <title>Complete genome of a new Firmicutes species belonging to the dominant human colonic microbiota ('Ruminococcus bicirculans') reveals two chromosomes and a selective capacity to utilize plant glucans.</title>
        <authorList>
            <consortium name="NISC Comparative Sequencing Program"/>
            <person name="Wegmann U."/>
            <person name="Louis P."/>
            <person name="Goesmann A."/>
            <person name="Henrissat B."/>
            <person name="Duncan S.H."/>
            <person name="Flint H.J."/>
        </authorList>
    </citation>
    <scope>NUCLEOTIDE SEQUENCE</scope>
    <source>
        <strain evidence="6">NBRC 110608</strain>
    </source>
</reference>
<sequence length="116" mass="12281">MPFGVSQLAQDAAIASLDAFGELQQRVDALVGERTRVFDALRAQGWDVPETHANFVWMPLGPDTMAFARACDEAGLVVRPFDGEGARCSIGEAEANDRLIEVAGAFRGSRGADAGA</sequence>
<evidence type="ECO:0000259" key="4">
    <source>
        <dbReference type="Pfam" id="PF00155"/>
    </source>
</evidence>
<keyword evidence="1" id="KW-0032">Aminotransferase</keyword>